<comment type="caution">
    <text evidence="3">The sequence shown here is derived from an EMBL/GenBank/DDBJ whole genome shotgun (WGS) entry which is preliminary data.</text>
</comment>
<sequence length="952" mass="110367">MSTQKSSLSIIQQIESHLIDKEEENERLKQDLRRLEADYRHNLNAIEQTNNELDQYVSACETLRQLVLEKDNQLKLLEKQIRDQQFEHRNLQDNYSRLERETKQEIGRITDLLNNEQLQHESTIRCIEENSEADKQTLKRRLSKTEEAMEAMRQQLLLAAESTTRTVQKDAERMVLLYQQEKEQEAKRAKRFEDSFDQSQRNLEQSIQKVQKLNDNILKLEEEKKNIEWRHDDQTAQLLSRISEHESTIALLTNQLTESQTDSATWADRYSREVASAQNQKITMENELRSVKAKDDEIMQLKLDKCSLVTQIEELVRQIETEKQLRKEADKSHRHSQAAISELQSQLVRMDMSCKERDNIIKSYDIELTEQRGIEERLNHKIATLKQQLQITRVSSAAARILVGEHTLAADVMQTNLTRIQAIASRQEQELKDSRQHAAVLQQALSKKDTETAQENTQRENTLRSQIEVMNSVIKENEKGMEILRQENEALQEELDTLIVASQETEERHERETSILKQQIDLSDKTNARLSSEMSALERDNQKMKKQIAQISRSSNSIASHQNTIFDLQTEIALKDEEISRLRSERETMIEITDILTSTLAATPPRYQRLALEQINERKLSMTQSTHYRQSSAAENQRRMKEFEETYQRVSMLINKQNQQIIDAEDDKLIVHSAPPTVTQPHHPQFVRPANPTPQKQSLEQDPLIDNHEEESDEEWNDGRQETWIRAKQAEMDEKNRQRIEQNQLALLNANREANQPHVDEHSSESTISSIQELSSIQNQRAKLQEDASLLAEEFKRQSTSQSRRSQTSHLPSRPKLKERNSDTASLPKNPRKHTQKQNEVPQPDLSVDGSRISLTEKQAPSRRPTTPTKPSPLANSFITSDSETSPETSKPPKQATHPTPSPLNPQTRGSRSNPTHPKKPKERRLTREEEAKLKFFSSELAKIQQQETQGK</sequence>
<evidence type="ECO:0000256" key="1">
    <source>
        <dbReference type="SAM" id="Coils"/>
    </source>
</evidence>
<feature type="coiled-coil region" evidence="1">
    <location>
        <begin position="474"/>
        <end position="554"/>
    </location>
</feature>
<feature type="coiled-coil region" evidence="1">
    <location>
        <begin position="196"/>
        <end position="237"/>
    </location>
</feature>
<feature type="compositionally biased region" description="Polar residues" evidence="2">
    <location>
        <begin position="765"/>
        <end position="774"/>
    </location>
</feature>
<evidence type="ECO:0000256" key="2">
    <source>
        <dbReference type="SAM" id="MobiDB-lite"/>
    </source>
</evidence>
<keyword evidence="1" id="KW-0175">Coiled coil</keyword>
<feature type="coiled-coil region" evidence="1">
    <location>
        <begin position="267"/>
        <end position="332"/>
    </location>
</feature>
<feature type="region of interest" description="Disordered" evidence="2">
    <location>
        <begin position="434"/>
        <end position="461"/>
    </location>
</feature>
<evidence type="ECO:0000313" key="3">
    <source>
        <dbReference type="EMBL" id="KAK2964664.1"/>
    </source>
</evidence>
<feature type="compositionally biased region" description="Polar residues" evidence="2">
    <location>
        <begin position="905"/>
        <end position="916"/>
    </location>
</feature>
<gene>
    <name evidence="3" type="ORF">BLNAU_581</name>
</gene>
<dbReference type="Proteomes" id="UP001281761">
    <property type="component" value="Unassembled WGS sequence"/>
</dbReference>
<dbReference type="EMBL" id="JARBJD010000002">
    <property type="protein sequence ID" value="KAK2964664.1"/>
    <property type="molecule type" value="Genomic_DNA"/>
</dbReference>
<organism evidence="3 4">
    <name type="scientific">Blattamonas nauphoetae</name>
    <dbReference type="NCBI Taxonomy" id="2049346"/>
    <lineage>
        <taxon>Eukaryota</taxon>
        <taxon>Metamonada</taxon>
        <taxon>Preaxostyla</taxon>
        <taxon>Oxymonadida</taxon>
        <taxon>Blattamonas</taxon>
    </lineage>
</organism>
<feature type="coiled-coil region" evidence="1">
    <location>
        <begin position="11"/>
        <end position="155"/>
    </location>
</feature>
<accession>A0ABQ9YLM4</accession>
<feature type="region of interest" description="Disordered" evidence="2">
    <location>
        <begin position="677"/>
        <end position="700"/>
    </location>
</feature>
<keyword evidence="4" id="KW-1185">Reference proteome</keyword>
<feature type="compositionally biased region" description="Basic and acidic residues" evidence="2">
    <location>
        <begin position="924"/>
        <end position="934"/>
    </location>
</feature>
<reference evidence="3 4" key="1">
    <citation type="journal article" date="2022" name="bioRxiv">
        <title>Genomics of Preaxostyla Flagellates Illuminates Evolutionary Transitions and the Path Towards Mitochondrial Loss.</title>
        <authorList>
            <person name="Novak L.V.F."/>
            <person name="Treitli S.C."/>
            <person name="Pyrih J."/>
            <person name="Halakuc P."/>
            <person name="Pipaliya S.V."/>
            <person name="Vacek V."/>
            <person name="Brzon O."/>
            <person name="Soukal P."/>
            <person name="Eme L."/>
            <person name="Dacks J.B."/>
            <person name="Karnkowska A."/>
            <person name="Elias M."/>
            <person name="Hampl V."/>
        </authorList>
    </citation>
    <scope>NUCLEOTIDE SEQUENCE [LARGE SCALE GENOMIC DNA]</scope>
    <source>
        <strain evidence="3">NAU3</strain>
        <tissue evidence="3">Gut</tissue>
    </source>
</reference>
<feature type="compositionally biased region" description="Polar residues" evidence="2">
    <location>
        <begin position="874"/>
        <end position="889"/>
    </location>
</feature>
<feature type="region of interest" description="Disordered" evidence="2">
    <location>
        <begin position="754"/>
        <end position="774"/>
    </location>
</feature>
<proteinExistence type="predicted"/>
<feature type="region of interest" description="Disordered" evidence="2">
    <location>
        <begin position="794"/>
        <end position="952"/>
    </location>
</feature>
<feature type="compositionally biased region" description="Low complexity" evidence="2">
    <location>
        <begin position="798"/>
        <end position="809"/>
    </location>
</feature>
<name>A0ABQ9YLM4_9EUKA</name>
<feature type="compositionally biased region" description="Low complexity" evidence="2">
    <location>
        <begin position="862"/>
        <end position="873"/>
    </location>
</feature>
<evidence type="ECO:0000313" key="4">
    <source>
        <dbReference type="Proteomes" id="UP001281761"/>
    </source>
</evidence>
<feature type="compositionally biased region" description="Basic and acidic residues" evidence="2">
    <location>
        <begin position="446"/>
        <end position="461"/>
    </location>
</feature>
<protein>
    <submittedName>
        <fullName evidence="3">Uncharacterized protein</fullName>
    </submittedName>
</protein>